<evidence type="ECO:0000313" key="2">
    <source>
        <dbReference type="Proteomes" id="UP000585437"/>
    </source>
</evidence>
<dbReference type="RefSeq" id="WP_062457054.1">
    <property type="nucleotide sequence ID" value="NZ_JACHBU010000005.1"/>
</dbReference>
<gene>
    <name evidence="1" type="ORF">F4695_002838</name>
</gene>
<name>A0A7X0JKT8_9HYPH</name>
<dbReference type="AlphaFoldDB" id="A0A7X0JKT8"/>
<sequence length="163" mass="17698">MRSGVLRLALILTLTPSLMAFRMPLEDGVRDKLLYDVRGAFVTARPDVPQGLVIATDMLIDEAVRSTMRPSMLPRTIISVRIDRAAPVPVVFGRRLEARVTVQAVSVSTGEPVATGSFETSVFLFGNKDADAALARKIADRVASEFRLRSGHSATITSALFEP</sequence>
<reference evidence="1 2" key="1">
    <citation type="submission" date="2020-08" db="EMBL/GenBank/DDBJ databases">
        <title>The Agave Microbiome: Exploring the role of microbial communities in plant adaptations to desert environments.</title>
        <authorList>
            <person name="Partida-Martinez L.P."/>
        </authorList>
    </citation>
    <scope>NUCLEOTIDE SEQUENCE [LARGE SCALE GENOMIC DNA]</scope>
    <source>
        <strain evidence="1 2">AS3.12</strain>
    </source>
</reference>
<proteinExistence type="predicted"/>
<dbReference type="EMBL" id="JACHBU010000005">
    <property type="protein sequence ID" value="MBB6509470.1"/>
    <property type="molecule type" value="Genomic_DNA"/>
</dbReference>
<comment type="caution">
    <text evidence="1">The sequence shown here is derived from an EMBL/GenBank/DDBJ whole genome shotgun (WGS) entry which is preliminary data.</text>
</comment>
<protein>
    <submittedName>
        <fullName evidence="1">Uncharacterized protein</fullName>
    </submittedName>
</protein>
<keyword evidence="2" id="KW-1185">Reference proteome</keyword>
<organism evidence="1 2">
    <name type="scientific">Rhizobium soli</name>
    <dbReference type="NCBI Taxonomy" id="424798"/>
    <lineage>
        <taxon>Bacteria</taxon>
        <taxon>Pseudomonadati</taxon>
        <taxon>Pseudomonadota</taxon>
        <taxon>Alphaproteobacteria</taxon>
        <taxon>Hyphomicrobiales</taxon>
        <taxon>Rhizobiaceae</taxon>
        <taxon>Rhizobium/Agrobacterium group</taxon>
        <taxon>Rhizobium</taxon>
    </lineage>
</organism>
<dbReference type="Proteomes" id="UP000585437">
    <property type="component" value="Unassembled WGS sequence"/>
</dbReference>
<evidence type="ECO:0000313" key="1">
    <source>
        <dbReference type="EMBL" id="MBB6509470.1"/>
    </source>
</evidence>
<accession>A0A7X0JKT8</accession>